<evidence type="ECO:0000313" key="6">
    <source>
        <dbReference type="Proteomes" id="UP000504615"/>
    </source>
</evidence>
<dbReference type="AlphaFoldDB" id="A0A6I9WS37"/>
<dbReference type="GeneID" id="105430569"/>
<keyword evidence="6" id="KW-1185">Reference proteome</keyword>
<sequence>MSLIPLPKVQCSLPKARKYPIDVSGTANISYGHKLRERKSCHIAKHHGLDRSIFEGAEMEEEKREYDQLLKILDFEKETDRKIRNKNLRQRVQRDMSAYEENLQARREKLRDLISSEEANLTKDIIETERRDELARLEEKLARTEELRKRHEEEREAIVAAKQMQQYLASCPDIKRELSRRSAIDAKRCNAAQMANNEAKRLAEKELDAVWHEITLRDIEAQRRKEAEESERRTLAHQEAVSTLAKQVADKLALEEERKRVKRDEQEHLKRLCEDNRQAELRNFETERQKREKLKEEFEEQILAAKKLLADRAREEAAVDWTFGTLEEELAKEKARAKQNTAALRAELDSYLKYLEDLQREEVKRNYEMEAIVRQSHEDIEARRELALKKFKEARRRATQEVLRGREEQLKERQESEERERRLKLEEREALERQIEMDANLTAMEQKESRQKALRYGLELKEQQRCVEMTRRHELEEERRCYQAEMKRQAEEYQKLTDELLNASESITPHPFKALLKECLKESPS</sequence>
<evidence type="ECO:0000256" key="2">
    <source>
        <dbReference type="ARBA" id="ARBA00023069"/>
    </source>
</evidence>
<evidence type="ECO:0000256" key="5">
    <source>
        <dbReference type="SAM" id="MobiDB-lite"/>
    </source>
</evidence>
<evidence type="ECO:0000256" key="1">
    <source>
        <dbReference type="ARBA" id="ARBA00004138"/>
    </source>
</evidence>
<proteinExistence type="predicted"/>
<dbReference type="KEGG" id="pbar:105430569"/>
<dbReference type="Proteomes" id="UP000504615">
    <property type="component" value="Unplaced"/>
</dbReference>
<feature type="coiled-coil region" evidence="4">
    <location>
        <begin position="472"/>
        <end position="506"/>
    </location>
</feature>
<evidence type="ECO:0000313" key="7">
    <source>
        <dbReference type="RefSeq" id="XP_011642490.2"/>
    </source>
</evidence>
<organism evidence="6 7">
    <name type="scientific">Pogonomyrmex barbatus</name>
    <name type="common">red harvester ant</name>
    <dbReference type="NCBI Taxonomy" id="144034"/>
    <lineage>
        <taxon>Eukaryota</taxon>
        <taxon>Metazoa</taxon>
        <taxon>Ecdysozoa</taxon>
        <taxon>Arthropoda</taxon>
        <taxon>Hexapoda</taxon>
        <taxon>Insecta</taxon>
        <taxon>Pterygota</taxon>
        <taxon>Neoptera</taxon>
        <taxon>Endopterygota</taxon>
        <taxon>Hymenoptera</taxon>
        <taxon>Apocrita</taxon>
        <taxon>Aculeata</taxon>
        <taxon>Formicoidea</taxon>
        <taxon>Formicidae</taxon>
        <taxon>Myrmicinae</taxon>
        <taxon>Pogonomyrmex</taxon>
    </lineage>
</organism>
<dbReference type="RefSeq" id="XP_011642490.2">
    <property type="nucleotide sequence ID" value="XM_011644188.2"/>
</dbReference>
<feature type="coiled-coil region" evidence="4">
    <location>
        <begin position="59"/>
        <end position="164"/>
    </location>
</feature>
<feature type="region of interest" description="Disordered" evidence="5">
    <location>
        <begin position="402"/>
        <end position="422"/>
    </location>
</feature>
<reference evidence="7" key="1">
    <citation type="submission" date="2025-08" db="UniProtKB">
        <authorList>
            <consortium name="RefSeq"/>
        </authorList>
    </citation>
    <scope>IDENTIFICATION</scope>
</reference>
<dbReference type="OrthoDB" id="75950at2759"/>
<dbReference type="PANTHER" id="PTHR31183">
    <property type="entry name" value="TRICHOPLEIN KERATIN FILAMENT-BINDING PROTEIN FAMILY MEMBER"/>
    <property type="match status" value="1"/>
</dbReference>
<accession>A0A6I9WS37</accession>
<dbReference type="GO" id="GO:0005929">
    <property type="term" value="C:cilium"/>
    <property type="evidence" value="ECO:0007669"/>
    <property type="project" value="UniProtKB-SubCell"/>
</dbReference>
<name>A0A6I9WS37_9HYME</name>
<dbReference type="InterPro" id="IPR043596">
    <property type="entry name" value="CFAP53/TCHP"/>
</dbReference>
<gene>
    <name evidence="7" type="primary">LOC105430569</name>
</gene>
<keyword evidence="2" id="KW-0969">Cilium</keyword>
<keyword evidence="3" id="KW-0966">Cell projection</keyword>
<protein>
    <submittedName>
        <fullName evidence="7">Vicilin-like seed storage protein At2g18540</fullName>
    </submittedName>
</protein>
<comment type="subcellular location">
    <subcellularLocation>
        <location evidence="1">Cell projection</location>
        <location evidence="1">Cilium</location>
    </subcellularLocation>
</comment>
<keyword evidence="4" id="KW-0175">Coiled coil</keyword>
<evidence type="ECO:0000256" key="4">
    <source>
        <dbReference type="SAM" id="Coils"/>
    </source>
</evidence>
<evidence type="ECO:0000256" key="3">
    <source>
        <dbReference type="ARBA" id="ARBA00023273"/>
    </source>
</evidence>
<dbReference type="PANTHER" id="PTHR31183:SF1">
    <property type="entry name" value="CILIA- AND FLAGELLA-ASSOCIATED PROTEIN 53"/>
    <property type="match status" value="1"/>
</dbReference>